<sequence length="224" mass="24945">AYHNAPARLPYVPGRKMAICTLFSSTIIIIIGSSSFSLYCCLLCSRIDYEAGCLQGLMRITSFSSSPQETMVGEQLFRMAQAVLGMVVWSHPHAAKEESLLLDFGDHQLLKSLMITPCDSDPCTFERGESYNATFTAESPEDIEEMYVKLVVQSHTDSFKVDMVTWDSCHFVDVPCTVKAGETFRGNVKMPIHKTFSAGKLTVWIEVGPLMKKFACGEFDIVEL</sequence>
<comment type="caution">
    <text evidence="1">The sequence shown here is derived from an EMBL/GenBank/DDBJ whole genome shotgun (WGS) entry which is preliminary data.</text>
</comment>
<organism evidence="1 2">
    <name type="scientific">Ixodes persulcatus</name>
    <name type="common">Taiga tick</name>
    <dbReference type="NCBI Taxonomy" id="34615"/>
    <lineage>
        <taxon>Eukaryota</taxon>
        <taxon>Metazoa</taxon>
        <taxon>Ecdysozoa</taxon>
        <taxon>Arthropoda</taxon>
        <taxon>Chelicerata</taxon>
        <taxon>Arachnida</taxon>
        <taxon>Acari</taxon>
        <taxon>Parasitiformes</taxon>
        <taxon>Ixodida</taxon>
        <taxon>Ixodoidea</taxon>
        <taxon>Ixodidae</taxon>
        <taxon>Ixodinae</taxon>
        <taxon>Ixodes</taxon>
    </lineage>
</organism>
<gene>
    <name evidence="1" type="ORF">HPB47_003644</name>
</gene>
<feature type="non-terminal residue" evidence="1">
    <location>
        <position position="1"/>
    </location>
</feature>
<reference evidence="1 2" key="1">
    <citation type="journal article" date="2020" name="Cell">
        <title>Large-Scale Comparative Analyses of Tick Genomes Elucidate Their Genetic Diversity and Vector Capacities.</title>
        <authorList>
            <consortium name="Tick Genome and Microbiome Consortium (TIGMIC)"/>
            <person name="Jia N."/>
            <person name="Wang J."/>
            <person name="Shi W."/>
            <person name="Du L."/>
            <person name="Sun Y."/>
            <person name="Zhan W."/>
            <person name="Jiang J.F."/>
            <person name="Wang Q."/>
            <person name="Zhang B."/>
            <person name="Ji P."/>
            <person name="Bell-Sakyi L."/>
            <person name="Cui X.M."/>
            <person name="Yuan T.T."/>
            <person name="Jiang B.G."/>
            <person name="Yang W.F."/>
            <person name="Lam T.T."/>
            <person name="Chang Q.C."/>
            <person name="Ding S.J."/>
            <person name="Wang X.J."/>
            <person name="Zhu J.G."/>
            <person name="Ruan X.D."/>
            <person name="Zhao L."/>
            <person name="Wei J.T."/>
            <person name="Ye R.Z."/>
            <person name="Que T.C."/>
            <person name="Du C.H."/>
            <person name="Zhou Y.H."/>
            <person name="Cheng J.X."/>
            <person name="Dai P.F."/>
            <person name="Guo W.B."/>
            <person name="Han X.H."/>
            <person name="Huang E.J."/>
            <person name="Li L.F."/>
            <person name="Wei W."/>
            <person name="Gao Y.C."/>
            <person name="Liu J.Z."/>
            <person name="Shao H.Z."/>
            <person name="Wang X."/>
            <person name="Wang C.C."/>
            <person name="Yang T.C."/>
            <person name="Huo Q.B."/>
            <person name="Li W."/>
            <person name="Chen H.Y."/>
            <person name="Chen S.E."/>
            <person name="Zhou L.G."/>
            <person name="Ni X.B."/>
            <person name="Tian J.H."/>
            <person name="Sheng Y."/>
            <person name="Liu T."/>
            <person name="Pan Y.S."/>
            <person name="Xia L.Y."/>
            <person name="Li J."/>
            <person name="Zhao F."/>
            <person name="Cao W.C."/>
        </authorList>
    </citation>
    <scope>NUCLEOTIDE SEQUENCE [LARGE SCALE GENOMIC DNA]</scope>
    <source>
        <strain evidence="1">Iper-2018</strain>
    </source>
</reference>
<proteinExistence type="predicted"/>
<name>A0AC60PID7_IXOPE</name>
<evidence type="ECO:0000313" key="2">
    <source>
        <dbReference type="Proteomes" id="UP000805193"/>
    </source>
</evidence>
<dbReference type="EMBL" id="JABSTQ010010537">
    <property type="protein sequence ID" value="KAG0420154.1"/>
    <property type="molecule type" value="Genomic_DNA"/>
</dbReference>
<keyword evidence="2" id="KW-1185">Reference proteome</keyword>
<dbReference type="Proteomes" id="UP000805193">
    <property type="component" value="Unassembled WGS sequence"/>
</dbReference>
<evidence type="ECO:0000313" key="1">
    <source>
        <dbReference type="EMBL" id="KAG0420154.1"/>
    </source>
</evidence>
<protein>
    <submittedName>
        <fullName evidence="1">Uncharacterized protein</fullName>
    </submittedName>
</protein>
<accession>A0AC60PID7</accession>